<dbReference type="PANTHER" id="PTHR13465">
    <property type="entry name" value="UPF0183 PROTEIN"/>
    <property type="match status" value="1"/>
</dbReference>
<evidence type="ECO:0000256" key="1">
    <source>
        <dbReference type="ARBA" id="ARBA00024339"/>
    </source>
</evidence>
<dbReference type="AlphaFoldDB" id="A0A292PZ98"/>
<reference evidence="3" key="1">
    <citation type="submission" date="2015-10" db="EMBL/GenBank/DDBJ databases">
        <authorList>
            <person name="Regsiter A."/>
            <person name="william w."/>
        </authorList>
    </citation>
    <scope>NUCLEOTIDE SEQUENCE</scope>
    <source>
        <strain evidence="3">Montdore</strain>
    </source>
</reference>
<dbReference type="GO" id="GO:0043001">
    <property type="term" value="P:Golgi to plasma membrane protein transport"/>
    <property type="evidence" value="ECO:0007669"/>
    <property type="project" value="TreeGrafter"/>
</dbReference>
<proteinExistence type="inferred from homology"/>
<keyword evidence="4" id="KW-1185">Reference proteome</keyword>
<gene>
    <name evidence="3" type="ORF">GSTUAT00004120001</name>
</gene>
<feature type="region of interest" description="Disordered" evidence="2">
    <location>
        <begin position="312"/>
        <end position="349"/>
    </location>
</feature>
<dbReference type="PANTHER" id="PTHR13465:SF2">
    <property type="entry name" value="PHAGOSOME ASSEMBLY FACTOR 1"/>
    <property type="match status" value="1"/>
</dbReference>
<feature type="non-terminal residue" evidence="3">
    <location>
        <position position="513"/>
    </location>
</feature>
<evidence type="ECO:0000313" key="4">
    <source>
        <dbReference type="Proteomes" id="UP001412239"/>
    </source>
</evidence>
<protein>
    <submittedName>
        <fullName evidence="3">Uncharacterized protein</fullName>
    </submittedName>
</protein>
<name>A0A292PZ98_9PEZI</name>
<organism evidence="3 4">
    <name type="scientific">Tuber aestivum</name>
    <name type="common">summer truffle</name>
    <dbReference type="NCBI Taxonomy" id="59557"/>
    <lineage>
        <taxon>Eukaryota</taxon>
        <taxon>Fungi</taxon>
        <taxon>Dikarya</taxon>
        <taxon>Ascomycota</taxon>
        <taxon>Pezizomycotina</taxon>
        <taxon>Pezizomycetes</taxon>
        <taxon>Pezizales</taxon>
        <taxon>Tuberaceae</taxon>
        <taxon>Tuber</taxon>
    </lineage>
</organism>
<dbReference type="Proteomes" id="UP001412239">
    <property type="component" value="Unassembled WGS sequence"/>
</dbReference>
<sequence>TVSYSYSYCTHFTDSLPNKPPSLPLSQHTRCSTLLLRIGSPLLIMASSIEGTAQIQPSKALGFLVLGSSVHDVLGRLRAQPRIFPSISVIYDSAAPLASPIVLTLDSNGLRLRFDGPDQRLRLIEVLDFQKSRLSYNSGELTRPGTGTEGPTFRSIYNKLFGPTYPGEYMEDQGVYVLSYPGVAFSFPIKKEAWKGGADFVSVLSSPDAQPASSMAIFAGPSWLEARTGLFTRPVQNPRLPLVNGASARLSSANDEVEFVRFRDENMVEIVRRHNQPFWVRLHSTTPQDLITELGPPSAIYRKHDHRLSIHRTRSLSGGANGRGHQDDTDDTEPEDAQSDDEEDVSDVSATSNSDYFYNYFHHGMDIFISATRSSSHPVATKIILHGNVPGSFEFQRYRRARWSIELSASPKKVEELRLHSEMGFDEALPLLRERFGEGQRPMPLNRGSDSPSSSCELLGGWEDNESAGDKVDIKVVPGGSESTFGNTVELYGFPGFIFEVLRNKAISSLTVF</sequence>
<dbReference type="InterPro" id="IPR005373">
    <property type="entry name" value="PHAF1"/>
</dbReference>
<dbReference type="GO" id="GO:0005802">
    <property type="term" value="C:trans-Golgi network"/>
    <property type="evidence" value="ECO:0007669"/>
    <property type="project" value="TreeGrafter"/>
</dbReference>
<comment type="similarity">
    <text evidence="1">Belongs to the PHAF1 family.</text>
</comment>
<evidence type="ECO:0000256" key="2">
    <source>
        <dbReference type="SAM" id="MobiDB-lite"/>
    </source>
</evidence>
<dbReference type="Pfam" id="PF03676">
    <property type="entry name" value="PHAF1"/>
    <property type="match status" value="2"/>
</dbReference>
<accession>A0A292PZ98</accession>
<evidence type="ECO:0000313" key="3">
    <source>
        <dbReference type="EMBL" id="CUS11790.1"/>
    </source>
</evidence>
<dbReference type="InterPro" id="IPR039156">
    <property type="entry name" value="PHAF1/BROMI"/>
</dbReference>
<dbReference type="EMBL" id="LN891012">
    <property type="protein sequence ID" value="CUS11790.1"/>
    <property type="molecule type" value="Genomic_DNA"/>
</dbReference>
<feature type="non-terminal residue" evidence="3">
    <location>
        <position position="1"/>
    </location>
</feature>
<feature type="compositionally biased region" description="Acidic residues" evidence="2">
    <location>
        <begin position="328"/>
        <end position="346"/>
    </location>
</feature>